<dbReference type="AlphaFoldDB" id="A0A7W5AG93"/>
<gene>
    <name evidence="5" type="ORF">FHR83_003175</name>
</gene>
<accession>A0A7W5AG93</accession>
<evidence type="ECO:0000256" key="4">
    <source>
        <dbReference type="RuleBase" id="RU362118"/>
    </source>
</evidence>
<evidence type="ECO:0000256" key="2">
    <source>
        <dbReference type="ARBA" id="ARBA00022898"/>
    </source>
</evidence>
<dbReference type="InterPro" id="IPR015421">
    <property type="entry name" value="PyrdxlP-dep_Trfase_major"/>
</dbReference>
<sequence length="321" mass="33492">MSGSPDTGWLAGDDRPAPATLSGAERRLCELHGAETAVVLSGQGAATAYALAALTNPGGHVIVSAGLGGAAREHVEQEFLESGRTVDFVDCDDLDAVAALVGPRTQLILTESMTDPGMRPIPVNDLAALAHSTDLLLVVDNTALSPAQLRPLDLGATVVVESCTPYLDDQAGLGLSTVCGPSRPLRRIGAQAARTGGRPDPWSDRMLAQALRTLDLRMAAHHRHADEIAEYLRKHPAVATVHRAGFDEAPWAVETHTGFGGLLSFTTHVPVDAARTGGAITVPAWEQPGLDPHLVRVAAGHDDAASLIGRLRALLSEEAAA</sequence>
<dbReference type="GO" id="GO:0047804">
    <property type="term" value="F:cysteine-S-conjugate beta-lyase activity"/>
    <property type="evidence" value="ECO:0007669"/>
    <property type="project" value="UniProtKB-ARBA"/>
</dbReference>
<dbReference type="InterPro" id="IPR000277">
    <property type="entry name" value="Cys/Met-Metab_PyrdxlP-dep_enz"/>
</dbReference>
<dbReference type="Pfam" id="PF01053">
    <property type="entry name" value="Cys_Met_Meta_PP"/>
    <property type="match status" value="1"/>
</dbReference>
<comment type="similarity">
    <text evidence="4">Belongs to the trans-sulfuration enzymes family.</text>
</comment>
<evidence type="ECO:0000256" key="1">
    <source>
        <dbReference type="ARBA" id="ARBA00001933"/>
    </source>
</evidence>
<name>A0A7W5AG93_9ACTN</name>
<dbReference type="RefSeq" id="WP_183220311.1">
    <property type="nucleotide sequence ID" value="NZ_BMPW01000004.1"/>
</dbReference>
<dbReference type="GO" id="GO:0030170">
    <property type="term" value="F:pyridoxal phosphate binding"/>
    <property type="evidence" value="ECO:0007669"/>
    <property type="project" value="InterPro"/>
</dbReference>
<protein>
    <submittedName>
        <fullName evidence="5">Cystathionine beta-lyase/cystathionine gamma-synthase</fullName>
    </submittedName>
</protein>
<dbReference type="InterPro" id="IPR015424">
    <property type="entry name" value="PyrdxlP-dep_Trfase"/>
</dbReference>
<keyword evidence="2 4" id="KW-0663">Pyridoxal phosphate</keyword>
<comment type="caution">
    <text evidence="5">The sequence shown here is derived from an EMBL/GenBank/DDBJ whole genome shotgun (WGS) entry which is preliminary data.</text>
</comment>
<dbReference type="Gene3D" id="3.90.1150.10">
    <property type="entry name" value="Aspartate Aminotransferase, domain 1"/>
    <property type="match status" value="1"/>
</dbReference>
<evidence type="ECO:0000313" key="6">
    <source>
        <dbReference type="Proteomes" id="UP000590749"/>
    </source>
</evidence>
<evidence type="ECO:0000256" key="3">
    <source>
        <dbReference type="ARBA" id="ARBA00023239"/>
    </source>
</evidence>
<dbReference type="InterPro" id="IPR015422">
    <property type="entry name" value="PyrdxlP-dep_Trfase_small"/>
</dbReference>
<organism evidence="5 6">
    <name type="scientific">Actinoplanes campanulatus</name>
    <dbReference type="NCBI Taxonomy" id="113559"/>
    <lineage>
        <taxon>Bacteria</taxon>
        <taxon>Bacillati</taxon>
        <taxon>Actinomycetota</taxon>
        <taxon>Actinomycetes</taxon>
        <taxon>Micromonosporales</taxon>
        <taxon>Micromonosporaceae</taxon>
        <taxon>Actinoplanes</taxon>
    </lineage>
</organism>
<evidence type="ECO:0000313" key="5">
    <source>
        <dbReference type="EMBL" id="MBB3095505.1"/>
    </source>
</evidence>
<keyword evidence="6" id="KW-1185">Reference proteome</keyword>
<dbReference type="EMBL" id="JACHXF010000006">
    <property type="protein sequence ID" value="MBB3095505.1"/>
    <property type="molecule type" value="Genomic_DNA"/>
</dbReference>
<proteinExistence type="inferred from homology"/>
<dbReference type="SUPFAM" id="SSF53383">
    <property type="entry name" value="PLP-dependent transferases"/>
    <property type="match status" value="1"/>
</dbReference>
<reference evidence="5 6" key="1">
    <citation type="submission" date="2020-08" db="EMBL/GenBank/DDBJ databases">
        <title>Genomic Encyclopedia of Type Strains, Phase III (KMG-III): the genomes of soil and plant-associated and newly described type strains.</title>
        <authorList>
            <person name="Whitman W."/>
        </authorList>
    </citation>
    <scope>NUCLEOTIDE SEQUENCE [LARGE SCALE GENOMIC DNA]</scope>
    <source>
        <strain evidence="5 6">CECT 3287</strain>
    </source>
</reference>
<dbReference type="PANTHER" id="PTHR11808">
    <property type="entry name" value="TRANS-SULFURATION ENZYME FAMILY MEMBER"/>
    <property type="match status" value="1"/>
</dbReference>
<dbReference type="Gene3D" id="3.40.640.10">
    <property type="entry name" value="Type I PLP-dependent aspartate aminotransferase-like (Major domain)"/>
    <property type="match status" value="1"/>
</dbReference>
<dbReference type="PIRSF" id="PIRSF001434">
    <property type="entry name" value="CGS"/>
    <property type="match status" value="1"/>
</dbReference>
<dbReference type="PANTHER" id="PTHR11808:SF50">
    <property type="entry name" value="CYSTATHIONINE BETA-LYASE"/>
    <property type="match status" value="1"/>
</dbReference>
<comment type="cofactor">
    <cofactor evidence="1 4">
        <name>pyridoxal 5'-phosphate</name>
        <dbReference type="ChEBI" id="CHEBI:597326"/>
    </cofactor>
</comment>
<dbReference type="GO" id="GO:0005737">
    <property type="term" value="C:cytoplasm"/>
    <property type="evidence" value="ECO:0007669"/>
    <property type="project" value="TreeGrafter"/>
</dbReference>
<dbReference type="Proteomes" id="UP000590749">
    <property type="component" value="Unassembled WGS sequence"/>
</dbReference>
<keyword evidence="3 5" id="KW-0456">Lyase</keyword>
<dbReference type="GO" id="GO:0019346">
    <property type="term" value="P:transsulfuration"/>
    <property type="evidence" value="ECO:0007669"/>
    <property type="project" value="InterPro"/>
</dbReference>